<reference evidence="1 2" key="1">
    <citation type="submission" date="2024-09" db="EMBL/GenBank/DDBJ databases">
        <authorList>
            <person name="Sun Q."/>
            <person name="Mori K."/>
        </authorList>
    </citation>
    <scope>NUCLEOTIDE SEQUENCE [LARGE SCALE GENOMIC DNA]</scope>
    <source>
        <strain evidence="1 2">JCM 3143</strain>
    </source>
</reference>
<name>A0ABV5S0P3_9ACTN</name>
<gene>
    <name evidence="1" type="ORF">ACFFSA_19290</name>
</gene>
<organism evidence="1 2">
    <name type="scientific">Nonomuraea helvata</name>
    <dbReference type="NCBI Taxonomy" id="37484"/>
    <lineage>
        <taxon>Bacteria</taxon>
        <taxon>Bacillati</taxon>
        <taxon>Actinomycetota</taxon>
        <taxon>Actinomycetes</taxon>
        <taxon>Streptosporangiales</taxon>
        <taxon>Streptosporangiaceae</taxon>
        <taxon>Nonomuraea</taxon>
    </lineage>
</organism>
<keyword evidence="2" id="KW-1185">Reference proteome</keyword>
<dbReference type="RefSeq" id="WP_344994941.1">
    <property type="nucleotide sequence ID" value="NZ_BAAAXV010000008.1"/>
</dbReference>
<sequence>MDMLWKAVDDATAFQIAPVTGSAQLADITALAGQPLPIMVKWPARSG</sequence>
<proteinExistence type="predicted"/>
<evidence type="ECO:0000313" key="2">
    <source>
        <dbReference type="Proteomes" id="UP001589532"/>
    </source>
</evidence>
<evidence type="ECO:0000313" key="1">
    <source>
        <dbReference type="EMBL" id="MFB9625237.1"/>
    </source>
</evidence>
<accession>A0ABV5S0P3</accession>
<dbReference type="Proteomes" id="UP001589532">
    <property type="component" value="Unassembled WGS sequence"/>
</dbReference>
<protein>
    <submittedName>
        <fullName evidence="1">Uncharacterized protein</fullName>
    </submittedName>
</protein>
<comment type="caution">
    <text evidence="1">The sequence shown here is derived from an EMBL/GenBank/DDBJ whole genome shotgun (WGS) entry which is preliminary data.</text>
</comment>
<dbReference type="EMBL" id="JBHMBW010000015">
    <property type="protein sequence ID" value="MFB9625237.1"/>
    <property type="molecule type" value="Genomic_DNA"/>
</dbReference>